<reference evidence="3" key="1">
    <citation type="journal article" date="2019" name="Int. J. Syst. Evol. Microbiol.">
        <title>The Global Catalogue of Microorganisms (GCM) 10K type strain sequencing project: providing services to taxonomists for standard genome sequencing and annotation.</title>
        <authorList>
            <consortium name="The Broad Institute Genomics Platform"/>
            <consortium name="The Broad Institute Genome Sequencing Center for Infectious Disease"/>
            <person name="Wu L."/>
            <person name="Ma J."/>
        </authorList>
    </citation>
    <scope>NUCLEOTIDE SEQUENCE [LARGE SCALE GENOMIC DNA]</scope>
    <source>
        <strain evidence="3">JCM 16704</strain>
    </source>
</reference>
<keyword evidence="1" id="KW-0812">Transmembrane</keyword>
<protein>
    <recommendedName>
        <fullName evidence="4">DUF4129 domain-containing protein</fullName>
    </recommendedName>
</protein>
<dbReference type="EMBL" id="BAAAZI010000004">
    <property type="protein sequence ID" value="GAA4131934.1"/>
    <property type="molecule type" value="Genomic_DNA"/>
</dbReference>
<evidence type="ECO:0000313" key="3">
    <source>
        <dbReference type="Proteomes" id="UP001500101"/>
    </source>
</evidence>
<accession>A0ABP7Y7H8</accession>
<name>A0ABP7Y7H8_9SPHI</name>
<evidence type="ECO:0008006" key="4">
    <source>
        <dbReference type="Google" id="ProtNLM"/>
    </source>
</evidence>
<feature type="transmembrane region" description="Helical" evidence="1">
    <location>
        <begin position="6"/>
        <end position="30"/>
    </location>
</feature>
<evidence type="ECO:0000256" key="1">
    <source>
        <dbReference type="SAM" id="Phobius"/>
    </source>
</evidence>
<keyword evidence="3" id="KW-1185">Reference proteome</keyword>
<dbReference type="Proteomes" id="UP001500101">
    <property type="component" value="Unassembled WGS sequence"/>
</dbReference>
<comment type="caution">
    <text evidence="2">The sequence shown here is derived from an EMBL/GenBank/DDBJ whole genome shotgun (WGS) entry which is preliminary data.</text>
</comment>
<gene>
    <name evidence="2" type="ORF">GCM10022216_02500</name>
</gene>
<proteinExistence type="predicted"/>
<dbReference type="RefSeq" id="WP_344672858.1">
    <property type="nucleotide sequence ID" value="NZ_BAAAZI010000004.1"/>
</dbReference>
<organism evidence="2 3">
    <name type="scientific">Sphingobacterium kyonggiense</name>
    <dbReference type="NCBI Taxonomy" id="714075"/>
    <lineage>
        <taxon>Bacteria</taxon>
        <taxon>Pseudomonadati</taxon>
        <taxon>Bacteroidota</taxon>
        <taxon>Sphingobacteriia</taxon>
        <taxon>Sphingobacteriales</taxon>
        <taxon>Sphingobacteriaceae</taxon>
        <taxon>Sphingobacterium</taxon>
    </lineage>
</organism>
<keyword evidence="1" id="KW-1133">Transmembrane helix</keyword>
<keyword evidence="1" id="KW-0472">Membrane</keyword>
<sequence length="170" mass="19715">MLQQFTWQQFLLVALLLAVAWYAVVILLYYRNGVKKLFSRQRQPEPLRREWDEEIGQPGEETLMGSTRQPEGVSSVAMDELRFSAKEEDPDAGRDIRLGEVPDVLEELKTIFRILEKEDGTKEDFISLFALVSARYPQIKGTPSQQALNGYIREHVLFPVSDEELDRLWE</sequence>
<evidence type="ECO:0000313" key="2">
    <source>
        <dbReference type="EMBL" id="GAA4131934.1"/>
    </source>
</evidence>